<keyword evidence="9" id="KW-0520">NAD</keyword>
<dbReference type="InterPro" id="IPR023753">
    <property type="entry name" value="FAD/NAD-binding_dom"/>
</dbReference>
<proteinExistence type="inferred from homology"/>
<keyword evidence="6" id="KW-0274">FAD</keyword>
<dbReference type="Gene3D" id="3.50.50.60">
    <property type="entry name" value="FAD/NAD(P)-binding domain"/>
    <property type="match status" value="2"/>
</dbReference>
<dbReference type="Gene3D" id="3.30.390.30">
    <property type="match status" value="1"/>
</dbReference>
<dbReference type="Proteomes" id="UP000664859">
    <property type="component" value="Unassembled WGS sequence"/>
</dbReference>
<keyword evidence="4" id="KW-0285">Flavoprotein</keyword>
<organism evidence="15 16">
    <name type="scientific">Tribonema minus</name>
    <dbReference type="NCBI Taxonomy" id="303371"/>
    <lineage>
        <taxon>Eukaryota</taxon>
        <taxon>Sar</taxon>
        <taxon>Stramenopiles</taxon>
        <taxon>Ochrophyta</taxon>
        <taxon>PX clade</taxon>
        <taxon>Xanthophyceae</taxon>
        <taxon>Tribonematales</taxon>
        <taxon>Tribonemataceae</taxon>
        <taxon>Tribonema</taxon>
    </lineage>
</organism>
<dbReference type="PRINTS" id="PR00368">
    <property type="entry name" value="FADPNR"/>
</dbReference>
<dbReference type="InterPro" id="IPR050446">
    <property type="entry name" value="FAD-oxidoreductase/Apoptosis"/>
</dbReference>
<dbReference type="InterPro" id="IPR029324">
    <property type="entry name" value="AIF_C"/>
</dbReference>
<evidence type="ECO:0000256" key="12">
    <source>
        <dbReference type="SAM" id="MobiDB-lite"/>
    </source>
</evidence>
<dbReference type="PANTHER" id="PTHR43557:SF4">
    <property type="entry name" value="APOPTOSIS-INDUCING FACTOR 1, MITOCHONDRIAL"/>
    <property type="match status" value="1"/>
</dbReference>
<evidence type="ECO:0000256" key="9">
    <source>
        <dbReference type="ARBA" id="ARBA00023027"/>
    </source>
</evidence>
<keyword evidence="7" id="KW-0809">Transit peptide</keyword>
<keyword evidence="16" id="KW-1185">Reference proteome</keyword>
<comment type="caution">
    <text evidence="15">The sequence shown here is derived from an EMBL/GenBank/DDBJ whole genome shotgun (WGS) entry which is preliminary data.</text>
</comment>
<name>A0A836C7T6_9STRA</name>
<dbReference type="GO" id="GO:0016174">
    <property type="term" value="F:NAD(P)H oxidase H2O2-forming activity"/>
    <property type="evidence" value="ECO:0007669"/>
    <property type="project" value="TreeGrafter"/>
</dbReference>
<evidence type="ECO:0000256" key="1">
    <source>
        <dbReference type="ARBA" id="ARBA00001974"/>
    </source>
</evidence>
<gene>
    <name evidence="15" type="ORF">JKP88DRAFT_265911</name>
</gene>
<keyword evidence="8" id="KW-0560">Oxidoreductase</keyword>
<evidence type="ECO:0000256" key="4">
    <source>
        <dbReference type="ARBA" id="ARBA00022630"/>
    </source>
</evidence>
<evidence type="ECO:0000313" key="16">
    <source>
        <dbReference type="Proteomes" id="UP000664859"/>
    </source>
</evidence>
<evidence type="ECO:0000256" key="7">
    <source>
        <dbReference type="ARBA" id="ARBA00022946"/>
    </source>
</evidence>
<reference evidence="15" key="1">
    <citation type="submission" date="2021-02" db="EMBL/GenBank/DDBJ databases">
        <title>First Annotated Genome of the Yellow-green Alga Tribonema minus.</title>
        <authorList>
            <person name="Mahan K.M."/>
        </authorList>
    </citation>
    <scope>NUCLEOTIDE SEQUENCE</scope>
    <source>
        <strain evidence="15">UTEX B ZZ1240</strain>
    </source>
</reference>
<feature type="region of interest" description="Disordered" evidence="12">
    <location>
        <begin position="1"/>
        <end position="81"/>
    </location>
</feature>
<evidence type="ECO:0000259" key="13">
    <source>
        <dbReference type="Pfam" id="PF07992"/>
    </source>
</evidence>
<dbReference type="SMART" id="SM01353">
    <property type="entry name" value="AIF_C"/>
    <property type="match status" value="1"/>
</dbReference>
<evidence type="ECO:0000256" key="6">
    <source>
        <dbReference type="ARBA" id="ARBA00022827"/>
    </source>
</evidence>
<accession>A0A836C7T6</accession>
<protein>
    <submittedName>
        <fullName evidence="15">Uncharacterized protein</fullName>
    </submittedName>
</protein>
<dbReference type="GO" id="GO:0012501">
    <property type="term" value="P:programmed cell death"/>
    <property type="evidence" value="ECO:0007669"/>
    <property type="project" value="TreeGrafter"/>
</dbReference>
<keyword evidence="5" id="KW-0053">Apoptosis</keyword>
<dbReference type="SUPFAM" id="SSF55424">
    <property type="entry name" value="FAD/NAD-linked reductases, dimerisation (C-terminal) domain"/>
    <property type="match status" value="1"/>
</dbReference>
<dbReference type="Pfam" id="PF14721">
    <property type="entry name" value="AIF_C"/>
    <property type="match status" value="1"/>
</dbReference>
<feature type="domain" description="Mitochondrial apoptosis-inducing factor C-terminal" evidence="14">
    <location>
        <begin position="718"/>
        <end position="758"/>
    </location>
</feature>
<evidence type="ECO:0000256" key="5">
    <source>
        <dbReference type="ARBA" id="ARBA00022703"/>
    </source>
</evidence>
<dbReference type="Pfam" id="PF07992">
    <property type="entry name" value="Pyr_redox_2"/>
    <property type="match status" value="1"/>
</dbReference>
<feature type="compositionally biased region" description="Low complexity" evidence="12">
    <location>
        <begin position="64"/>
        <end position="78"/>
    </location>
</feature>
<feature type="region of interest" description="Disordered" evidence="12">
    <location>
        <begin position="334"/>
        <end position="355"/>
    </location>
</feature>
<evidence type="ECO:0000256" key="3">
    <source>
        <dbReference type="ARBA" id="ARBA00006442"/>
    </source>
</evidence>
<evidence type="ECO:0000313" key="15">
    <source>
        <dbReference type="EMBL" id="KAG5175272.1"/>
    </source>
</evidence>
<dbReference type="OrthoDB" id="6029at2759"/>
<evidence type="ECO:0000256" key="8">
    <source>
        <dbReference type="ARBA" id="ARBA00023002"/>
    </source>
</evidence>
<dbReference type="GO" id="GO:0071949">
    <property type="term" value="F:FAD binding"/>
    <property type="evidence" value="ECO:0007669"/>
    <property type="project" value="TreeGrafter"/>
</dbReference>
<dbReference type="InterPro" id="IPR016156">
    <property type="entry name" value="FAD/NAD-linked_Rdtase_dimer_sf"/>
</dbReference>
<dbReference type="AlphaFoldDB" id="A0A836C7T6"/>
<evidence type="ECO:0000259" key="14">
    <source>
        <dbReference type="Pfam" id="PF14721"/>
    </source>
</evidence>
<comment type="catalytic activity">
    <reaction evidence="11">
        <text>A + NADH + H(+) = AH2 + NAD(+)</text>
        <dbReference type="Rhea" id="RHEA:11356"/>
        <dbReference type="ChEBI" id="CHEBI:13193"/>
        <dbReference type="ChEBI" id="CHEBI:15378"/>
        <dbReference type="ChEBI" id="CHEBI:17499"/>
        <dbReference type="ChEBI" id="CHEBI:57540"/>
        <dbReference type="ChEBI" id="CHEBI:57945"/>
    </reaction>
</comment>
<dbReference type="GO" id="GO:0005739">
    <property type="term" value="C:mitochondrion"/>
    <property type="evidence" value="ECO:0007669"/>
    <property type="project" value="UniProtKB-SubCell"/>
</dbReference>
<sequence length="894" mass="96970">MSSWRAPLHDHDPLSQLASSPQPTPPPPRAMARASACARKQAAQQRSAMAHQRGAVRLQHQRLQRQPPHQRLQTGAAAHARRHGERVAVALERGLRVLGLAVERVQQRAAHAELRQERDSVVPGGARVDVHGEVVAHGALRLRGEDAALHVARGVRGVAVADDVRAEVEADLRRRQRVLRCVMRRIEPQSGGAAFGSSVSNSSKPSTAFAALACASTGALVQKAKLEGEAEPLTYSDGMPARALSAHMRKAPSALPKRKYTYVIIGSGTTASAAIESILNLQPDADILLLTDETASPAFHNQQDVADPQEPEGPSQMGPDLLHSYNEWRRQSTAVRTRPPPAPADISSRLPDLQPGGYGGPVTVAQRAGIKIDADRRRILLDDGSSMVYYDKCLIACPGKPRRLYALRMADLLLVRPQVPFKTSRSDRAVPSCHLLLSVQMINTLSDLEDFQALESLKDSEHIKHVTVIGGGFLGSEVALALARRGGLRVSQVYAEVAPMQRLLPAYLAMHLQRRLQQEGVEPIRERLVTDLRFNVDKGSVELVLQGWEKQALQTDYIVLASTHIEPRVGVATASGIEVDRDTGGVVVNGQFEAVAGVYAAGGVASYYDAALGRRRIDRYDHSVNSGLLAGYNMAAAVASARAQHGGKVDGAGVDSIGRREVDDSPPPGPFPCTYTHQPMLRSTLSGVEVCMEGLGEIDARLRTVGLWLDKNKTPARHAAGDPVYRRGLVYYLRGDKVVGILLWNTTDLLERAREVLRTQPKITSIAQCRPSPRRRHGGSRTGAKTYIAHLLITAQAADPARPGRLAAARDHHRQSAVWQQRSPHAPVLERHTLRTLQSVPPFAFGLNFIKRAGGPATGSAPPTPPPHTLLVCSVTIGASAPLRRPIMQRRLCM</sequence>
<keyword evidence="10" id="KW-0496">Mitochondrion</keyword>
<evidence type="ECO:0000256" key="2">
    <source>
        <dbReference type="ARBA" id="ARBA00004173"/>
    </source>
</evidence>
<evidence type="ECO:0000256" key="10">
    <source>
        <dbReference type="ARBA" id="ARBA00023128"/>
    </source>
</evidence>
<feature type="domain" description="FAD/NAD(P)-binding" evidence="13">
    <location>
        <begin position="261"/>
        <end position="627"/>
    </location>
</feature>
<dbReference type="PANTHER" id="PTHR43557">
    <property type="entry name" value="APOPTOSIS-INDUCING FACTOR 1"/>
    <property type="match status" value="1"/>
</dbReference>
<dbReference type="SUPFAM" id="SSF51905">
    <property type="entry name" value="FAD/NAD(P)-binding domain"/>
    <property type="match status" value="1"/>
</dbReference>
<evidence type="ECO:0000256" key="11">
    <source>
        <dbReference type="ARBA" id="ARBA00047786"/>
    </source>
</evidence>
<dbReference type="GO" id="GO:0046983">
    <property type="term" value="F:protein dimerization activity"/>
    <property type="evidence" value="ECO:0007669"/>
    <property type="project" value="InterPro"/>
</dbReference>
<comment type="cofactor">
    <cofactor evidence="1">
        <name>FAD</name>
        <dbReference type="ChEBI" id="CHEBI:57692"/>
    </cofactor>
</comment>
<dbReference type="InterPro" id="IPR036188">
    <property type="entry name" value="FAD/NAD-bd_sf"/>
</dbReference>
<comment type="similarity">
    <text evidence="3">Belongs to the FAD-dependent oxidoreductase family.</text>
</comment>
<dbReference type="GO" id="GO:0033108">
    <property type="term" value="P:mitochondrial respiratory chain complex assembly"/>
    <property type="evidence" value="ECO:0007669"/>
    <property type="project" value="TreeGrafter"/>
</dbReference>
<feature type="compositionally biased region" description="Low complexity" evidence="12">
    <location>
        <begin position="30"/>
        <end position="50"/>
    </location>
</feature>
<comment type="subcellular location">
    <subcellularLocation>
        <location evidence="2">Mitochondrion</location>
    </subcellularLocation>
</comment>
<dbReference type="EMBL" id="JAFCMP010000552">
    <property type="protein sequence ID" value="KAG5175272.1"/>
    <property type="molecule type" value="Genomic_DNA"/>
</dbReference>